<reference evidence="2 5" key="3">
    <citation type="journal article" date="2020" name="Microbiome">
        <title>Single-cell genomics of uncultured bacteria reveals dietary fiber responders in the mouse gut microbiota.</title>
        <authorList>
            <person name="Chijiiwa R."/>
            <person name="Hosokawa M."/>
            <person name="Kogawa M."/>
            <person name="Nishikawa Y."/>
            <person name="Ide K."/>
            <person name="Sakanashi C."/>
            <person name="Takahashi K."/>
            <person name="Takeyama H."/>
        </authorList>
    </citation>
    <scope>NUCLEOTIDE SEQUENCE [LARGE SCALE GENOMIC DNA]</scope>
    <source>
        <strain evidence="2">IMSAGC_017</strain>
    </source>
</reference>
<name>A0A1I0BDM8_9FIRM</name>
<dbReference type="AlphaFoldDB" id="A0A1I0BDM8"/>
<dbReference type="EMBL" id="BLMI01000234">
    <property type="protein sequence ID" value="GFI41838.1"/>
    <property type="molecule type" value="Genomic_DNA"/>
</dbReference>
<keyword evidence="1" id="KW-1133">Transmembrane helix</keyword>
<keyword evidence="1" id="KW-0472">Membrane</keyword>
<protein>
    <recommendedName>
        <fullName evidence="6">Type II secretory pathway, pseudopilin PulG</fullName>
    </recommendedName>
</protein>
<gene>
    <name evidence="2" type="ORF">IMSAGC017_01883</name>
    <name evidence="3" type="ORF">SAMN04489758_10164</name>
</gene>
<evidence type="ECO:0000313" key="3">
    <source>
        <dbReference type="EMBL" id="SET04607.1"/>
    </source>
</evidence>
<dbReference type="EMBL" id="FOIN01000001">
    <property type="protein sequence ID" value="SET04607.1"/>
    <property type="molecule type" value="Genomic_DNA"/>
</dbReference>
<dbReference type="Proteomes" id="UP000198558">
    <property type="component" value="Unassembled WGS sequence"/>
</dbReference>
<evidence type="ECO:0000313" key="5">
    <source>
        <dbReference type="Proteomes" id="UP000490821"/>
    </source>
</evidence>
<accession>A0A1I0BDM8</accession>
<reference evidence="3" key="2">
    <citation type="submission" date="2016-10" db="EMBL/GenBank/DDBJ databases">
        <authorList>
            <person name="de Groot N.N."/>
        </authorList>
    </citation>
    <scope>NUCLEOTIDE SEQUENCE [LARGE SCALE GENOMIC DNA]</scope>
    <source>
        <strain evidence="3">DSM 1551</strain>
    </source>
</reference>
<organism evidence="3 4">
    <name type="scientific">Thomasclavelia cocleata</name>
    <dbReference type="NCBI Taxonomy" id="69824"/>
    <lineage>
        <taxon>Bacteria</taxon>
        <taxon>Bacillati</taxon>
        <taxon>Bacillota</taxon>
        <taxon>Erysipelotrichia</taxon>
        <taxon>Erysipelotrichales</taxon>
        <taxon>Coprobacillaceae</taxon>
        <taxon>Thomasclavelia</taxon>
    </lineage>
</organism>
<evidence type="ECO:0000313" key="2">
    <source>
        <dbReference type="EMBL" id="GFI41838.1"/>
    </source>
</evidence>
<evidence type="ECO:0008006" key="6">
    <source>
        <dbReference type="Google" id="ProtNLM"/>
    </source>
</evidence>
<evidence type="ECO:0000256" key="1">
    <source>
        <dbReference type="SAM" id="Phobius"/>
    </source>
</evidence>
<reference evidence="4" key="1">
    <citation type="submission" date="2016-10" db="EMBL/GenBank/DDBJ databases">
        <authorList>
            <person name="Varghese N."/>
            <person name="Submissions S."/>
        </authorList>
    </citation>
    <scope>NUCLEOTIDE SEQUENCE [LARGE SCALE GENOMIC DNA]</scope>
    <source>
        <strain evidence="4">DSM 1551</strain>
    </source>
</reference>
<keyword evidence="4" id="KW-1185">Reference proteome</keyword>
<proteinExistence type="predicted"/>
<sequence>MKRYMKTMNKFNKTQGSILQLVLIIFLVLVLNIGVFFSGIINNSKAINRVKEINESRLIELTILRYYKEMILNEVLISDIINIQNYVIEYTVDDLGNFYYILTTVRKKEQEYSFNLKINIETLVISSFEYQ</sequence>
<dbReference type="RefSeq" id="WP_172473027.1">
    <property type="nucleotide sequence ID" value="NZ_CAPWYD010000001.1"/>
</dbReference>
<keyword evidence="1" id="KW-0812">Transmembrane</keyword>
<dbReference type="Proteomes" id="UP000490821">
    <property type="component" value="Unassembled WGS sequence"/>
</dbReference>
<evidence type="ECO:0000313" key="4">
    <source>
        <dbReference type="Proteomes" id="UP000198558"/>
    </source>
</evidence>
<feature type="transmembrane region" description="Helical" evidence="1">
    <location>
        <begin position="21"/>
        <end position="41"/>
    </location>
</feature>